<comment type="caution">
    <text evidence="2">The sequence shown here is derived from an EMBL/GenBank/DDBJ whole genome shotgun (WGS) entry which is preliminary data.</text>
</comment>
<dbReference type="EMBL" id="MVHH01000014">
    <property type="protein sequence ID" value="OQZ98097.1"/>
    <property type="molecule type" value="Genomic_DNA"/>
</dbReference>
<evidence type="ECO:0000313" key="2">
    <source>
        <dbReference type="EMBL" id="OQZ98097.1"/>
    </source>
</evidence>
<protein>
    <recommendedName>
        <fullName evidence="1">DUF732 domain-containing protein</fullName>
    </recommendedName>
</protein>
<proteinExistence type="predicted"/>
<evidence type="ECO:0000259" key="1">
    <source>
        <dbReference type="Pfam" id="PF05305"/>
    </source>
</evidence>
<evidence type="ECO:0000313" key="3">
    <source>
        <dbReference type="Proteomes" id="UP000192327"/>
    </source>
</evidence>
<organism evidence="2 3">
    <name type="scientific">Mycolicibacter arupensis</name>
    <dbReference type="NCBI Taxonomy" id="342002"/>
    <lineage>
        <taxon>Bacteria</taxon>
        <taxon>Bacillati</taxon>
        <taxon>Actinomycetota</taxon>
        <taxon>Actinomycetes</taxon>
        <taxon>Mycobacteriales</taxon>
        <taxon>Mycobacteriaceae</taxon>
        <taxon>Mycolicibacter</taxon>
    </lineage>
</organism>
<accession>A0ABX3RV89</accession>
<name>A0ABX3RV89_9MYCO</name>
<reference evidence="2 3" key="1">
    <citation type="submission" date="2016-12" db="EMBL/GenBank/DDBJ databases">
        <title>The new phylogeny of genus Mycobacterium.</title>
        <authorList>
            <person name="Tortoli E."/>
            <person name="Trovato A."/>
            <person name="Cirillo D.M."/>
        </authorList>
    </citation>
    <scope>NUCLEOTIDE SEQUENCE [LARGE SCALE GENOMIC DNA]</scope>
    <source>
        <strain evidence="2 3">DSM 44942</strain>
    </source>
</reference>
<dbReference type="Pfam" id="PF05305">
    <property type="entry name" value="DUF732"/>
    <property type="match status" value="1"/>
</dbReference>
<sequence>MGLLLGSTGVATADESSYLRYLDENGITYYDNAPSSRLAVGRVICDNLRFSGNPRAGFNFVSDAMVSQALIDAAQHELCPDTLGGTQ</sequence>
<dbReference type="InterPro" id="IPR007969">
    <property type="entry name" value="DUF732"/>
</dbReference>
<gene>
    <name evidence="2" type="ORF">BST15_09075</name>
</gene>
<dbReference type="Proteomes" id="UP000192327">
    <property type="component" value="Unassembled WGS sequence"/>
</dbReference>
<keyword evidence="3" id="KW-1185">Reference proteome</keyword>
<feature type="domain" description="DUF732" evidence="1">
    <location>
        <begin position="15"/>
        <end position="81"/>
    </location>
</feature>